<feature type="region of interest" description="Disordered" evidence="1">
    <location>
        <begin position="40"/>
        <end position="110"/>
    </location>
</feature>
<proteinExistence type="predicted"/>
<accession>A0A6H5I395</accession>
<sequence length="429" mass="48447">MLLHPTVRYVCSTRWARSSRELYADAWRCTRRSRTTSRIISTDFGEEDRPTTPSSPSPLRPVRRSEAQGAAASTAPSSPSTFETRSTRRGGTTSSPRSSEFARPSTCRRSSTAISRPECWNMTPMMDRSPAVSRLAFLRARSSVRTFSFPASFATLCTVGLCELVLNSFFRRWAWYLLWKLTRYQLPNLCCDMVNKQLMIEDLYYILLAVAGQTENSKKKKVDHSNDYLNVSLDKMRKMDEIQHYGKFLHHEMPCVCSKEATARVRNLRAPHRPAISHLTLCTTTNKDSCPILFFIQLVQPIERKLRFDYGSKGKVSGHRAAAKPAWILTYKKERTKGSQDKTASGCIGLTPKSGSYTLTYAATPQSSRRRLLCDAPNIDIDVYKCARVGQHDSCPRGEMRSGRKTAKKSLSFWDGDQTVSDLVSAKST</sequence>
<dbReference type="AlphaFoldDB" id="A0A6H5I395"/>
<dbReference type="EMBL" id="CADCXV010000677">
    <property type="protein sequence ID" value="CAB0032339.1"/>
    <property type="molecule type" value="Genomic_DNA"/>
</dbReference>
<feature type="compositionally biased region" description="Low complexity" evidence="1">
    <location>
        <begin position="70"/>
        <end position="81"/>
    </location>
</feature>
<keyword evidence="3" id="KW-1185">Reference proteome</keyword>
<dbReference type="Proteomes" id="UP000479190">
    <property type="component" value="Unassembled WGS sequence"/>
</dbReference>
<gene>
    <name evidence="2" type="ORF">TBRA_LOCUS4281</name>
</gene>
<organism evidence="2 3">
    <name type="scientific">Trichogramma brassicae</name>
    <dbReference type="NCBI Taxonomy" id="86971"/>
    <lineage>
        <taxon>Eukaryota</taxon>
        <taxon>Metazoa</taxon>
        <taxon>Ecdysozoa</taxon>
        <taxon>Arthropoda</taxon>
        <taxon>Hexapoda</taxon>
        <taxon>Insecta</taxon>
        <taxon>Pterygota</taxon>
        <taxon>Neoptera</taxon>
        <taxon>Endopterygota</taxon>
        <taxon>Hymenoptera</taxon>
        <taxon>Apocrita</taxon>
        <taxon>Proctotrupomorpha</taxon>
        <taxon>Chalcidoidea</taxon>
        <taxon>Trichogrammatidae</taxon>
        <taxon>Trichogramma</taxon>
    </lineage>
</organism>
<reference evidence="2 3" key="1">
    <citation type="submission" date="2020-02" db="EMBL/GenBank/DDBJ databases">
        <authorList>
            <person name="Ferguson B K."/>
        </authorList>
    </citation>
    <scope>NUCLEOTIDE SEQUENCE [LARGE SCALE GENOMIC DNA]</scope>
</reference>
<name>A0A6H5I395_9HYME</name>
<evidence type="ECO:0000313" key="3">
    <source>
        <dbReference type="Proteomes" id="UP000479190"/>
    </source>
</evidence>
<protein>
    <submittedName>
        <fullName evidence="2">Uncharacterized protein</fullName>
    </submittedName>
</protein>
<evidence type="ECO:0000313" key="2">
    <source>
        <dbReference type="EMBL" id="CAB0032339.1"/>
    </source>
</evidence>
<feature type="compositionally biased region" description="Low complexity" evidence="1">
    <location>
        <begin position="89"/>
        <end position="99"/>
    </location>
</feature>
<evidence type="ECO:0000256" key="1">
    <source>
        <dbReference type="SAM" id="MobiDB-lite"/>
    </source>
</evidence>